<dbReference type="InterPro" id="IPR008030">
    <property type="entry name" value="NmrA-like"/>
</dbReference>
<dbReference type="EMBL" id="RBNJ01011762">
    <property type="protein sequence ID" value="RUS25878.1"/>
    <property type="molecule type" value="Genomic_DNA"/>
</dbReference>
<dbReference type="Pfam" id="PF05368">
    <property type="entry name" value="NmrA"/>
    <property type="match status" value="1"/>
</dbReference>
<dbReference type="GO" id="GO:0016491">
    <property type="term" value="F:oxidoreductase activity"/>
    <property type="evidence" value="ECO:0007669"/>
    <property type="project" value="UniProtKB-KW"/>
</dbReference>
<organism evidence="5 6">
    <name type="scientific">Jimgerdemannia flammicorona</name>
    <dbReference type="NCBI Taxonomy" id="994334"/>
    <lineage>
        <taxon>Eukaryota</taxon>
        <taxon>Fungi</taxon>
        <taxon>Fungi incertae sedis</taxon>
        <taxon>Mucoromycota</taxon>
        <taxon>Mucoromycotina</taxon>
        <taxon>Endogonomycetes</taxon>
        <taxon>Endogonales</taxon>
        <taxon>Endogonaceae</taxon>
        <taxon>Jimgerdemannia</taxon>
    </lineage>
</organism>
<keyword evidence="3" id="KW-0560">Oxidoreductase</keyword>
<evidence type="ECO:0000313" key="6">
    <source>
        <dbReference type="Proteomes" id="UP000274822"/>
    </source>
</evidence>
<dbReference type="PANTHER" id="PTHR47706:SF4">
    <property type="entry name" value="NMRA-LIKE DOMAIN-CONTAINING PROTEIN"/>
    <property type="match status" value="1"/>
</dbReference>
<keyword evidence="6" id="KW-1185">Reference proteome</keyword>
<comment type="caution">
    <text evidence="5">The sequence shown here is derived from an EMBL/GenBank/DDBJ whole genome shotgun (WGS) entry which is preliminary data.</text>
</comment>
<reference evidence="5 6" key="1">
    <citation type="journal article" date="2018" name="New Phytol.">
        <title>Phylogenomics of Endogonaceae and evolution of mycorrhizas within Mucoromycota.</title>
        <authorList>
            <person name="Chang Y."/>
            <person name="Desiro A."/>
            <person name="Na H."/>
            <person name="Sandor L."/>
            <person name="Lipzen A."/>
            <person name="Clum A."/>
            <person name="Barry K."/>
            <person name="Grigoriev I.V."/>
            <person name="Martin F.M."/>
            <person name="Stajich J.E."/>
            <person name="Smith M.E."/>
            <person name="Bonito G."/>
            <person name="Spatafora J.W."/>
        </authorList>
    </citation>
    <scope>NUCLEOTIDE SEQUENCE [LARGE SCALE GENOMIC DNA]</scope>
    <source>
        <strain evidence="5 6">AD002</strain>
    </source>
</reference>
<dbReference type="AlphaFoldDB" id="A0A433Q7T9"/>
<keyword evidence="2" id="KW-0521">NADP</keyword>
<proteinExistence type="inferred from homology"/>
<dbReference type="SUPFAM" id="SSF51735">
    <property type="entry name" value="NAD(P)-binding Rossmann-fold domains"/>
    <property type="match status" value="1"/>
</dbReference>
<protein>
    <recommendedName>
        <fullName evidence="4">NmrA-like domain-containing protein</fullName>
    </recommendedName>
</protein>
<dbReference type="Proteomes" id="UP000274822">
    <property type="component" value="Unassembled WGS sequence"/>
</dbReference>
<dbReference type="InterPro" id="IPR051609">
    <property type="entry name" value="NmrA/Isoflavone_reductase-like"/>
</dbReference>
<feature type="domain" description="NmrA-like" evidence="4">
    <location>
        <begin position="5"/>
        <end position="236"/>
    </location>
</feature>
<feature type="non-terminal residue" evidence="5">
    <location>
        <position position="239"/>
    </location>
</feature>
<evidence type="ECO:0000313" key="5">
    <source>
        <dbReference type="EMBL" id="RUS25878.1"/>
    </source>
</evidence>
<dbReference type="PANTHER" id="PTHR47706">
    <property type="entry name" value="NMRA-LIKE FAMILY PROTEIN"/>
    <property type="match status" value="1"/>
</dbReference>
<dbReference type="InterPro" id="IPR036291">
    <property type="entry name" value="NAD(P)-bd_dom_sf"/>
</dbReference>
<comment type="similarity">
    <text evidence="1">Belongs to the NmrA-type oxidoreductase family. Isoflavone reductase subfamily.</text>
</comment>
<accession>A0A433Q7T9</accession>
<gene>
    <name evidence="5" type="ORF">BC938DRAFT_471523</name>
</gene>
<evidence type="ECO:0000256" key="2">
    <source>
        <dbReference type="ARBA" id="ARBA00022857"/>
    </source>
</evidence>
<evidence type="ECO:0000259" key="4">
    <source>
        <dbReference type="Pfam" id="PF05368"/>
    </source>
</evidence>
<sequence>MSPFKNVLVAGGTGGLGHFIVEEFLRNGQYNVRVLARLSTGTEKADIIGRLKSQGAEFVFAEFNDHASLVKAVRGLFKTMFFAQAKLPRLTHASAGIDVVVSALSPIGLLEPELALMKASQETGVKRYIPSEFGMDTARMTNPLFNSKKEIQRILKETGMDYTFIYTGFFPDFSLNAAWGFDIKNGEIKIVGDGNEYIHWTHREDVAKYTVAILDNSDSRNAVVGVAGDKTFNEVAKAI</sequence>
<name>A0A433Q7T9_9FUNG</name>
<evidence type="ECO:0000256" key="3">
    <source>
        <dbReference type="ARBA" id="ARBA00023002"/>
    </source>
</evidence>
<evidence type="ECO:0000256" key="1">
    <source>
        <dbReference type="ARBA" id="ARBA00005725"/>
    </source>
</evidence>
<dbReference type="Gene3D" id="3.40.50.720">
    <property type="entry name" value="NAD(P)-binding Rossmann-like Domain"/>
    <property type="match status" value="1"/>
</dbReference>